<dbReference type="EMBL" id="CP020921">
    <property type="protein sequence ID" value="AWB10997.1"/>
    <property type="molecule type" value="Genomic_DNA"/>
</dbReference>
<feature type="compositionally biased region" description="Polar residues" evidence="1">
    <location>
        <begin position="9"/>
        <end position="26"/>
    </location>
</feature>
<evidence type="ECO:0000256" key="1">
    <source>
        <dbReference type="SAM" id="MobiDB-lite"/>
    </source>
</evidence>
<protein>
    <submittedName>
        <fullName evidence="2">Uncharacterized protein</fullName>
    </submittedName>
</protein>
<gene>
    <name evidence="2" type="ORF">TDSAC_1661</name>
</gene>
<name>A0A2R4W2G4_THEAF</name>
<evidence type="ECO:0000313" key="3">
    <source>
        <dbReference type="Proteomes" id="UP000244792"/>
    </source>
</evidence>
<dbReference type="KEGG" id="taci:TDSAC_1661"/>
<dbReference type="Proteomes" id="UP000244792">
    <property type="component" value="Chromosome"/>
</dbReference>
<keyword evidence="3" id="KW-1185">Reference proteome</keyword>
<feature type="region of interest" description="Disordered" evidence="1">
    <location>
        <begin position="1"/>
        <end position="26"/>
    </location>
</feature>
<evidence type="ECO:0000313" key="2">
    <source>
        <dbReference type="EMBL" id="AWB10997.1"/>
    </source>
</evidence>
<dbReference type="RefSeq" id="WP_108309957.1">
    <property type="nucleotide sequence ID" value="NZ_CP020921.1"/>
</dbReference>
<dbReference type="OrthoDB" id="9843809at2"/>
<accession>A0A2R4W2G4</accession>
<proteinExistence type="predicted"/>
<sequence length="88" mass="9515">MKIYGVFPSGSSTPITKSGKSEKTQSFNDNLTQSVSVVDLQKKALDVLPLTKSSYELESIASRLKSMGVKSSVELSKAINSYLGNLKQ</sequence>
<dbReference type="AlphaFoldDB" id="A0A2R4W2G4"/>
<organism evidence="2 3">
    <name type="scientific">Thermodesulfobium acidiphilum</name>
    <dbReference type="NCBI Taxonomy" id="1794699"/>
    <lineage>
        <taxon>Bacteria</taxon>
        <taxon>Pseudomonadati</taxon>
        <taxon>Thermodesulfobiota</taxon>
        <taxon>Thermodesulfobiia</taxon>
        <taxon>Thermodesulfobiales</taxon>
        <taxon>Thermodesulfobiaceae</taxon>
        <taxon>Thermodesulfobium</taxon>
    </lineage>
</organism>
<reference evidence="2 3" key="1">
    <citation type="submission" date="2017-04" db="EMBL/GenBank/DDBJ databases">
        <title>Genomic insights into metabolism of Thermodesulfobium acidiphilum.</title>
        <authorList>
            <person name="Toshchakov S.V."/>
            <person name="Frolov E.N."/>
            <person name="Kublanov I.V."/>
            <person name="Samarov N.I."/>
            <person name="Novikov A."/>
            <person name="Lebedinsky A.V."/>
            <person name="Bonch-Osmolovskaya E.A."/>
            <person name="Chernyh N.A."/>
        </authorList>
    </citation>
    <scope>NUCLEOTIDE SEQUENCE [LARGE SCALE GENOMIC DNA]</scope>
    <source>
        <strain evidence="2 3">3127-1</strain>
    </source>
</reference>